<gene>
    <name evidence="2" type="ORF">NCTC1935_00294</name>
</gene>
<accession>A0A449HA28</accession>
<protein>
    <submittedName>
        <fullName evidence="2">Uncharacterized protein</fullName>
    </submittedName>
</protein>
<name>A0A449HA28_NOCFR</name>
<evidence type="ECO:0000313" key="2">
    <source>
        <dbReference type="EMBL" id="VFA81816.1"/>
    </source>
</evidence>
<feature type="region of interest" description="Disordered" evidence="1">
    <location>
        <begin position="1"/>
        <end position="20"/>
    </location>
</feature>
<dbReference type="AlphaFoldDB" id="A0A449HA28"/>
<sequence>MKVRFLGGPTGEHGSPRLYETDRGTFAVQGWKTDRDDQIEIPHRLLIHAAPGTCLSGLVDTGHGTFLLMGSPITDPEALEMMKIPSHETAVEIPISQEVTPDAPHARP</sequence>
<dbReference type="RefSeq" id="WP_137354394.1">
    <property type="nucleotide sequence ID" value="NZ_CAACYE020000001.1"/>
</dbReference>
<dbReference type="EMBL" id="CAACYE010000005">
    <property type="protein sequence ID" value="VFA81816.1"/>
    <property type="molecule type" value="Genomic_DNA"/>
</dbReference>
<evidence type="ECO:0000256" key="1">
    <source>
        <dbReference type="SAM" id="MobiDB-lite"/>
    </source>
</evidence>
<organism evidence="2">
    <name type="scientific">Nocardia farcinica</name>
    <dbReference type="NCBI Taxonomy" id="37329"/>
    <lineage>
        <taxon>Bacteria</taxon>
        <taxon>Bacillati</taxon>
        <taxon>Actinomycetota</taxon>
        <taxon>Actinomycetes</taxon>
        <taxon>Mycobacteriales</taxon>
        <taxon>Nocardiaceae</taxon>
        <taxon>Nocardia</taxon>
    </lineage>
</organism>
<reference evidence="2" key="1">
    <citation type="submission" date="2019-02" db="EMBL/GenBank/DDBJ databases">
        <authorList>
            <consortium name="Pathogen Informatics"/>
        </authorList>
    </citation>
    <scope>NUCLEOTIDE SEQUENCE</scope>
    <source>
        <strain evidence="2">3012STDY6733949</strain>
    </source>
</reference>
<proteinExistence type="predicted"/>